<sequence length="139" mass="16704">VVDSNKETVNVDVNMINEYVNMLYSVKKELMNSPFIKYKDVVKNFNKNYLSKHQSYLLYKNMKKRQILLDKLYSTDNTVLKCFFVELLQNKVVYLSEMETKYKLERVNMFKIVYNLISRGMIDFDKNNECIRLGLNRKK</sequence>
<dbReference type="HOGENOM" id="CLU_1850028_0_0_1"/>
<gene>
    <name evidence="1" type="ORF">THOM_0604</name>
</gene>
<name>L7K037_TRAHO</name>
<protein>
    <submittedName>
        <fullName evidence="1">Uncharacterized protein</fullName>
    </submittedName>
</protein>
<reference evidence="1 2" key="1">
    <citation type="journal article" date="2012" name="PLoS Pathog.">
        <title>The genome of the obligate intracellular parasite Trachipleistophora hominis: new insights into microsporidian genome dynamics and reductive evolution.</title>
        <authorList>
            <person name="Heinz E."/>
            <person name="Williams T.A."/>
            <person name="Nakjang S."/>
            <person name="Noel C.J."/>
            <person name="Swan D.C."/>
            <person name="Goldberg A.V."/>
            <person name="Harris S.R."/>
            <person name="Weinmaier T."/>
            <person name="Markert S."/>
            <person name="Becher D."/>
            <person name="Bernhardt J."/>
            <person name="Dagan T."/>
            <person name="Hacker C."/>
            <person name="Lucocq J.M."/>
            <person name="Schweder T."/>
            <person name="Rattei T."/>
            <person name="Hall N."/>
            <person name="Hirt R.P."/>
            <person name="Embley T.M."/>
        </authorList>
    </citation>
    <scope>NUCLEOTIDE SEQUENCE [LARGE SCALE GENOMIC DNA]</scope>
</reference>
<dbReference type="EMBL" id="JH993849">
    <property type="protein sequence ID" value="ELQ76417.1"/>
    <property type="molecule type" value="Genomic_DNA"/>
</dbReference>
<keyword evidence="2" id="KW-1185">Reference proteome</keyword>
<accession>L7K037</accession>
<dbReference type="InParanoid" id="L7K037"/>
<dbReference type="Proteomes" id="UP000011185">
    <property type="component" value="Unassembled WGS sequence"/>
</dbReference>
<evidence type="ECO:0000313" key="2">
    <source>
        <dbReference type="Proteomes" id="UP000011185"/>
    </source>
</evidence>
<organism evidence="1 2">
    <name type="scientific">Trachipleistophora hominis</name>
    <name type="common">Microsporidian parasite</name>
    <dbReference type="NCBI Taxonomy" id="72359"/>
    <lineage>
        <taxon>Eukaryota</taxon>
        <taxon>Fungi</taxon>
        <taxon>Fungi incertae sedis</taxon>
        <taxon>Microsporidia</taxon>
        <taxon>Pleistophoridae</taxon>
        <taxon>Trachipleistophora</taxon>
    </lineage>
</organism>
<dbReference type="AlphaFoldDB" id="L7K037"/>
<proteinExistence type="predicted"/>
<feature type="non-terminal residue" evidence="1">
    <location>
        <position position="1"/>
    </location>
</feature>
<dbReference type="VEuPathDB" id="MicrosporidiaDB:THOM_0604"/>
<dbReference type="OrthoDB" id="2189578at2759"/>
<evidence type="ECO:0000313" key="1">
    <source>
        <dbReference type="EMBL" id="ELQ76417.1"/>
    </source>
</evidence>